<evidence type="ECO:0000259" key="6">
    <source>
        <dbReference type="Pfam" id="PF00135"/>
    </source>
</evidence>
<organism evidence="7 8">
    <name type="scientific">Eumeta variegata</name>
    <name type="common">Bagworm moth</name>
    <name type="synonym">Eumeta japonica</name>
    <dbReference type="NCBI Taxonomy" id="151549"/>
    <lineage>
        <taxon>Eukaryota</taxon>
        <taxon>Metazoa</taxon>
        <taxon>Ecdysozoa</taxon>
        <taxon>Arthropoda</taxon>
        <taxon>Hexapoda</taxon>
        <taxon>Insecta</taxon>
        <taxon>Pterygota</taxon>
        <taxon>Neoptera</taxon>
        <taxon>Endopterygota</taxon>
        <taxon>Lepidoptera</taxon>
        <taxon>Glossata</taxon>
        <taxon>Ditrysia</taxon>
        <taxon>Tineoidea</taxon>
        <taxon>Psychidae</taxon>
        <taxon>Oiketicinae</taxon>
        <taxon>Eumeta</taxon>
    </lineage>
</organism>
<dbReference type="InterPro" id="IPR019819">
    <property type="entry name" value="Carboxylesterase_B_CS"/>
</dbReference>
<keyword evidence="3 7" id="KW-0378">Hydrolase</keyword>
<dbReference type="OrthoDB" id="19501at2759"/>
<dbReference type="SUPFAM" id="SSF53474">
    <property type="entry name" value="alpha/beta-Hydrolases"/>
    <property type="match status" value="1"/>
</dbReference>
<dbReference type="Proteomes" id="UP000299102">
    <property type="component" value="Unassembled WGS sequence"/>
</dbReference>
<evidence type="ECO:0000256" key="3">
    <source>
        <dbReference type="ARBA" id="ARBA00022801"/>
    </source>
</evidence>
<protein>
    <submittedName>
        <fullName evidence="7">Pyrethroid hydrolase Ces2a</fullName>
    </submittedName>
</protein>
<dbReference type="GO" id="GO:0052689">
    <property type="term" value="F:carboxylic ester hydrolase activity"/>
    <property type="evidence" value="ECO:0007669"/>
    <property type="project" value="UniProtKB-KW"/>
</dbReference>
<dbReference type="InterPro" id="IPR050309">
    <property type="entry name" value="Type-B_Carboxylest/Lipase"/>
</dbReference>
<dbReference type="InterPro" id="IPR019826">
    <property type="entry name" value="Carboxylesterase_B_AS"/>
</dbReference>
<proteinExistence type="inferred from homology"/>
<keyword evidence="2" id="KW-0719">Serine esterase</keyword>
<keyword evidence="5" id="KW-0325">Glycoprotein</keyword>
<evidence type="ECO:0000256" key="5">
    <source>
        <dbReference type="ARBA" id="ARBA00023180"/>
    </source>
</evidence>
<gene>
    <name evidence="7" type="primary">Ces2a</name>
    <name evidence="7" type="ORF">EVAR_44962_1</name>
</gene>
<evidence type="ECO:0000256" key="2">
    <source>
        <dbReference type="ARBA" id="ARBA00022487"/>
    </source>
</evidence>
<dbReference type="InterPro" id="IPR002018">
    <property type="entry name" value="CarbesteraseB"/>
</dbReference>
<dbReference type="STRING" id="151549.A0A4C1W6E8"/>
<dbReference type="EMBL" id="BGZK01000470">
    <property type="protein sequence ID" value="GBP45734.1"/>
    <property type="molecule type" value="Genomic_DNA"/>
</dbReference>
<comment type="caution">
    <text evidence="7">The sequence shown here is derived from an EMBL/GenBank/DDBJ whole genome shotgun (WGS) entry which is preliminary data.</text>
</comment>
<dbReference type="PROSITE" id="PS00122">
    <property type="entry name" value="CARBOXYLESTERASE_B_1"/>
    <property type="match status" value="1"/>
</dbReference>
<evidence type="ECO:0000256" key="1">
    <source>
        <dbReference type="ARBA" id="ARBA00005964"/>
    </source>
</evidence>
<dbReference type="InterPro" id="IPR029058">
    <property type="entry name" value="AB_hydrolase_fold"/>
</dbReference>
<feature type="domain" description="Carboxylesterase type B" evidence="6">
    <location>
        <begin position="102"/>
        <end position="626"/>
    </location>
</feature>
<accession>A0A4C1W6E8</accession>
<dbReference type="PROSITE" id="PS00941">
    <property type="entry name" value="CARBOXYLESTERASE_B_2"/>
    <property type="match status" value="1"/>
</dbReference>
<sequence>MTVGRGLLSCLIYHTLHDCTAREVVGSASVVSFNTLDTLVHVIVCIFLKIQWIAMKRFGVEEQIRGSALGFMLYAISFCRQASTHIQWWSWCVMIFFVRAQDPVAVLPQGRLLGNKVFPESSSKPIEIFYGIPYANPPIGRYRFSAPERHPGWRHTLLAHRPPPQCPDVAHHVDERSNEDCLYVNIWTPQHAEGSRMPVLVVLFSESWSRAGPQLAAQELAAAGLVVVSVAYRLHILGWFTLRSAAARGNLGLLDQYLALLWVRDNIAAFGGDPSAVTLLGHSAGADSVLYHVTSARTEGLFQKAIVMSPRDIWRAVSDDSNSNDGTLNTTATERISREIAAALGCASDDNHAIVKCMQARPLAQIVQLYNNSDWITDLRPVADDFLPESAQYVPRRLAYALAMSSPTVKRPINLLFGTTNLESISQNEMNFENLVNRGAENLMEHATLNVIPELLKCHGLYESSTKYTRPFDGNIGECRMRTREVGRLRRRLKGRCRALFGGAGGALIAARLARMARLHVYRYTQAGGIDLHGRELNYTGAAHGTDFVALLGEAMLQQLSRRRATPVEQRLSGRLRAYITNFIKYGSPEVDGEWPPYRAGAAYIHEIQEPAATIGQANNRDAAFWLQHLPRHANSTAPTTFLEHPERFTGKVSGATDRNHISPFDAVLIRRVRVRFKTVFRTDFIFFNIFQTTSFLSTTSGGHRMCSFIFYIERLSYLSLVPALYSDPSTVLDFELTHVLGSNPGPALGWNSGPFINIIFGLGPGSQFCSPSHFTLLFI</sequence>
<evidence type="ECO:0000313" key="8">
    <source>
        <dbReference type="Proteomes" id="UP000299102"/>
    </source>
</evidence>
<dbReference type="Gene3D" id="3.40.50.1820">
    <property type="entry name" value="alpha/beta hydrolase"/>
    <property type="match status" value="1"/>
</dbReference>
<dbReference type="Pfam" id="PF00135">
    <property type="entry name" value="COesterase"/>
    <property type="match status" value="1"/>
</dbReference>
<comment type="similarity">
    <text evidence="1">Belongs to the type-B carboxylesterase/lipase family.</text>
</comment>
<name>A0A4C1W6E8_EUMVA</name>
<reference evidence="7 8" key="1">
    <citation type="journal article" date="2019" name="Commun. Biol.">
        <title>The bagworm genome reveals a unique fibroin gene that provides high tensile strength.</title>
        <authorList>
            <person name="Kono N."/>
            <person name="Nakamura H."/>
            <person name="Ohtoshi R."/>
            <person name="Tomita M."/>
            <person name="Numata K."/>
            <person name="Arakawa K."/>
        </authorList>
    </citation>
    <scope>NUCLEOTIDE SEQUENCE [LARGE SCALE GENOMIC DNA]</scope>
</reference>
<evidence type="ECO:0000256" key="4">
    <source>
        <dbReference type="ARBA" id="ARBA00023157"/>
    </source>
</evidence>
<keyword evidence="8" id="KW-1185">Reference proteome</keyword>
<evidence type="ECO:0000313" key="7">
    <source>
        <dbReference type="EMBL" id="GBP45734.1"/>
    </source>
</evidence>
<dbReference type="PANTHER" id="PTHR11559">
    <property type="entry name" value="CARBOXYLESTERASE"/>
    <property type="match status" value="1"/>
</dbReference>
<keyword evidence="4" id="KW-1015">Disulfide bond</keyword>
<dbReference type="AlphaFoldDB" id="A0A4C1W6E8"/>